<dbReference type="AlphaFoldDB" id="A0A9D4PWI3"/>
<name>A0A9D4PWI3_RHISA</name>
<feature type="region of interest" description="Disordered" evidence="1">
    <location>
        <begin position="1"/>
        <end position="43"/>
    </location>
</feature>
<evidence type="ECO:0000313" key="3">
    <source>
        <dbReference type="Proteomes" id="UP000821837"/>
    </source>
</evidence>
<comment type="caution">
    <text evidence="2">The sequence shown here is derived from an EMBL/GenBank/DDBJ whole genome shotgun (WGS) entry which is preliminary data.</text>
</comment>
<keyword evidence="3" id="KW-1185">Reference proteome</keyword>
<protein>
    <submittedName>
        <fullName evidence="2">Uncharacterized protein</fullName>
    </submittedName>
</protein>
<evidence type="ECO:0000313" key="2">
    <source>
        <dbReference type="EMBL" id="KAH7956981.1"/>
    </source>
</evidence>
<reference evidence="2" key="1">
    <citation type="journal article" date="2020" name="Cell">
        <title>Large-Scale Comparative Analyses of Tick Genomes Elucidate Their Genetic Diversity and Vector Capacities.</title>
        <authorList>
            <consortium name="Tick Genome and Microbiome Consortium (TIGMIC)"/>
            <person name="Jia N."/>
            <person name="Wang J."/>
            <person name="Shi W."/>
            <person name="Du L."/>
            <person name="Sun Y."/>
            <person name="Zhan W."/>
            <person name="Jiang J.F."/>
            <person name="Wang Q."/>
            <person name="Zhang B."/>
            <person name="Ji P."/>
            <person name="Bell-Sakyi L."/>
            <person name="Cui X.M."/>
            <person name="Yuan T.T."/>
            <person name="Jiang B.G."/>
            <person name="Yang W.F."/>
            <person name="Lam T.T."/>
            <person name="Chang Q.C."/>
            <person name="Ding S.J."/>
            <person name="Wang X.J."/>
            <person name="Zhu J.G."/>
            <person name="Ruan X.D."/>
            <person name="Zhao L."/>
            <person name="Wei J.T."/>
            <person name="Ye R.Z."/>
            <person name="Que T.C."/>
            <person name="Du C.H."/>
            <person name="Zhou Y.H."/>
            <person name="Cheng J.X."/>
            <person name="Dai P.F."/>
            <person name="Guo W.B."/>
            <person name="Han X.H."/>
            <person name="Huang E.J."/>
            <person name="Li L.F."/>
            <person name="Wei W."/>
            <person name="Gao Y.C."/>
            <person name="Liu J.Z."/>
            <person name="Shao H.Z."/>
            <person name="Wang X."/>
            <person name="Wang C.C."/>
            <person name="Yang T.C."/>
            <person name="Huo Q.B."/>
            <person name="Li W."/>
            <person name="Chen H.Y."/>
            <person name="Chen S.E."/>
            <person name="Zhou L.G."/>
            <person name="Ni X.B."/>
            <person name="Tian J.H."/>
            <person name="Sheng Y."/>
            <person name="Liu T."/>
            <person name="Pan Y.S."/>
            <person name="Xia L.Y."/>
            <person name="Li J."/>
            <person name="Zhao F."/>
            <person name="Cao W.C."/>
        </authorList>
    </citation>
    <scope>NUCLEOTIDE SEQUENCE</scope>
    <source>
        <strain evidence="2">Rsan-2018</strain>
    </source>
</reference>
<gene>
    <name evidence="2" type="ORF">HPB52_014031</name>
</gene>
<dbReference type="Proteomes" id="UP000821837">
    <property type="component" value="Unassembled WGS sequence"/>
</dbReference>
<evidence type="ECO:0000256" key="1">
    <source>
        <dbReference type="SAM" id="MobiDB-lite"/>
    </source>
</evidence>
<reference evidence="2" key="2">
    <citation type="submission" date="2021-09" db="EMBL/GenBank/DDBJ databases">
        <authorList>
            <person name="Jia N."/>
            <person name="Wang J."/>
            <person name="Shi W."/>
            <person name="Du L."/>
            <person name="Sun Y."/>
            <person name="Zhan W."/>
            <person name="Jiang J."/>
            <person name="Wang Q."/>
            <person name="Zhang B."/>
            <person name="Ji P."/>
            <person name="Sakyi L.B."/>
            <person name="Cui X."/>
            <person name="Yuan T."/>
            <person name="Jiang B."/>
            <person name="Yang W."/>
            <person name="Lam T.T.-Y."/>
            <person name="Chang Q."/>
            <person name="Ding S."/>
            <person name="Wang X."/>
            <person name="Zhu J."/>
            <person name="Ruan X."/>
            <person name="Zhao L."/>
            <person name="Wei J."/>
            <person name="Que T."/>
            <person name="Du C."/>
            <person name="Cheng J."/>
            <person name="Dai P."/>
            <person name="Han X."/>
            <person name="Huang E."/>
            <person name="Gao Y."/>
            <person name="Liu J."/>
            <person name="Shao H."/>
            <person name="Ye R."/>
            <person name="Li L."/>
            <person name="Wei W."/>
            <person name="Wang X."/>
            <person name="Wang C."/>
            <person name="Huo Q."/>
            <person name="Li W."/>
            <person name="Guo W."/>
            <person name="Chen H."/>
            <person name="Chen S."/>
            <person name="Zhou L."/>
            <person name="Zhou L."/>
            <person name="Ni X."/>
            <person name="Tian J."/>
            <person name="Zhou Y."/>
            <person name="Sheng Y."/>
            <person name="Liu T."/>
            <person name="Pan Y."/>
            <person name="Xia L."/>
            <person name="Li J."/>
            <person name="Zhao F."/>
            <person name="Cao W."/>
        </authorList>
    </citation>
    <scope>NUCLEOTIDE SEQUENCE</scope>
    <source>
        <strain evidence="2">Rsan-2018</strain>
        <tissue evidence="2">Larvae</tissue>
    </source>
</reference>
<organism evidence="2 3">
    <name type="scientific">Rhipicephalus sanguineus</name>
    <name type="common">Brown dog tick</name>
    <name type="synonym">Ixodes sanguineus</name>
    <dbReference type="NCBI Taxonomy" id="34632"/>
    <lineage>
        <taxon>Eukaryota</taxon>
        <taxon>Metazoa</taxon>
        <taxon>Ecdysozoa</taxon>
        <taxon>Arthropoda</taxon>
        <taxon>Chelicerata</taxon>
        <taxon>Arachnida</taxon>
        <taxon>Acari</taxon>
        <taxon>Parasitiformes</taxon>
        <taxon>Ixodida</taxon>
        <taxon>Ixodoidea</taxon>
        <taxon>Ixodidae</taxon>
        <taxon>Rhipicephalinae</taxon>
        <taxon>Rhipicephalus</taxon>
        <taxon>Rhipicephalus</taxon>
    </lineage>
</organism>
<accession>A0A9D4PWI3</accession>
<feature type="region of interest" description="Disordered" evidence="1">
    <location>
        <begin position="71"/>
        <end position="92"/>
    </location>
</feature>
<dbReference type="EMBL" id="JABSTV010001250">
    <property type="protein sequence ID" value="KAH7956981.1"/>
    <property type="molecule type" value="Genomic_DNA"/>
</dbReference>
<sequence length="92" mass="9439">MPSPGDLTAHTSGRAPPTQPHSRLLAVTIGNSTAYLPPPPPGPTTVEAAVALLRSARRDLLAQGALLAPISALPPNLPPPQPPVDDLLGFED</sequence>
<proteinExistence type="predicted"/>